<dbReference type="Proteomes" id="UP001056012">
    <property type="component" value="Chromosome 6"/>
</dbReference>
<proteinExistence type="predicted"/>
<evidence type="ECO:0000256" key="1">
    <source>
        <dbReference type="SAM" id="MobiDB-lite"/>
    </source>
</evidence>
<evidence type="ECO:0000313" key="2">
    <source>
        <dbReference type="EMBL" id="USP80571.1"/>
    </source>
</evidence>
<feature type="region of interest" description="Disordered" evidence="1">
    <location>
        <begin position="363"/>
        <end position="432"/>
    </location>
</feature>
<feature type="compositionally biased region" description="Basic and acidic residues" evidence="1">
    <location>
        <begin position="376"/>
        <end position="389"/>
    </location>
</feature>
<dbReference type="OrthoDB" id="3793524at2759"/>
<dbReference type="VEuPathDB" id="FungiDB:yc1106_07845"/>
<feature type="region of interest" description="Disordered" evidence="1">
    <location>
        <begin position="71"/>
        <end position="108"/>
    </location>
</feature>
<organism evidence="2 3">
    <name type="scientific">Curvularia clavata</name>
    <dbReference type="NCBI Taxonomy" id="95742"/>
    <lineage>
        <taxon>Eukaryota</taxon>
        <taxon>Fungi</taxon>
        <taxon>Dikarya</taxon>
        <taxon>Ascomycota</taxon>
        <taxon>Pezizomycotina</taxon>
        <taxon>Dothideomycetes</taxon>
        <taxon>Pleosporomycetidae</taxon>
        <taxon>Pleosporales</taxon>
        <taxon>Pleosporineae</taxon>
        <taxon>Pleosporaceae</taxon>
        <taxon>Curvularia</taxon>
    </lineage>
</organism>
<gene>
    <name evidence="2" type="ORF">yc1106_07845</name>
</gene>
<keyword evidence="3" id="KW-1185">Reference proteome</keyword>
<sequence length="432" mass="48220">MTTYYLYNKDGTVTSSHMNPNARVFAAGFEGTASHEQHEDIVGAYLAHREACYPALAGQGVYLDQNLPHQQEGQSFDSSAVSDPTQRSHWSGDEHGSSGYPDSSRADSESTLGYAGWTSLSNIAHPYPDPETIRHMHTLHSLLPCLQPERKLNALKEQKIDIVEQDTGVVFGYQVPKKMLVLFLGRKVIEKYIRTMPTHQEMRLPRGKSSKSAIRILIAWMIRACQLSTMSTMKPIHVPEKTFVACSLAQTMELFGLHKDALRVDHTIVSNHFVRPIFAGELESLWNCLGGESRYVYAAIKVVGKRIQEHEGHDSKVIRGVDEDMYALMKKHPRLEARLRDLGLNEQYKPSFSTDWTKRLVESEHDDNASQSQDTNEDHALNETEDATHKLGALRIISSDESKPSPGAEADSDVSEADGGSRLYDGSKGPQS</sequence>
<dbReference type="EMBL" id="CP089279">
    <property type="protein sequence ID" value="USP80571.1"/>
    <property type="molecule type" value="Genomic_DNA"/>
</dbReference>
<reference evidence="2" key="1">
    <citation type="submission" date="2021-12" db="EMBL/GenBank/DDBJ databases">
        <title>Curvularia clavata genome.</title>
        <authorList>
            <person name="Cao Y."/>
        </authorList>
    </citation>
    <scope>NUCLEOTIDE SEQUENCE</scope>
    <source>
        <strain evidence="2">Yc1106</strain>
    </source>
</reference>
<name>A0A9Q9DWK3_CURCL</name>
<feature type="compositionally biased region" description="Polar residues" evidence="1">
    <location>
        <begin position="71"/>
        <end position="89"/>
    </location>
</feature>
<accession>A0A9Q9DWK3</accession>
<protein>
    <submittedName>
        <fullName evidence="2">Uncharacterized protein</fullName>
    </submittedName>
</protein>
<dbReference type="AlphaFoldDB" id="A0A9Q9DWK3"/>
<evidence type="ECO:0000313" key="3">
    <source>
        <dbReference type="Proteomes" id="UP001056012"/>
    </source>
</evidence>